<dbReference type="EMBL" id="CAMXCT010006755">
    <property type="protein sequence ID" value="CAI4019502.1"/>
    <property type="molecule type" value="Genomic_DNA"/>
</dbReference>
<feature type="domain" description="TcmA/NAT10 helicase" evidence="6">
    <location>
        <begin position="169"/>
        <end position="326"/>
    </location>
</feature>
<keyword evidence="5" id="KW-0012">Acyltransferase</keyword>
<evidence type="ECO:0000256" key="3">
    <source>
        <dbReference type="ARBA" id="ARBA00022741"/>
    </source>
</evidence>
<protein>
    <submittedName>
        <fullName evidence="8">Uncharacterized protein</fullName>
    </submittedName>
</protein>
<keyword evidence="2" id="KW-0808">Transferase</keyword>
<sequence>MLVQRRLVLLAGEAPWAERVTSAALAAWQTRGRARLLRADLRDPPVKELDLVVLTAHRRRFLDTFGAVSGALKGGGVLLFHTPPLDTWRKERLGARWCKLLDSLCNDPRTAELVTVCREEDGEPQLQGLMDAVNSFQADIDRNSMMPNQEQAALLQTILKIKSSRPLLIFGRRGRGKSALLGMAAAVLLQKGCRIIVTSPSKDATSQVFWAAETFLGAGQLKRMEFIEPKRLLTRRHLLKESFLIIDEAAGFPVNFTSELLEAAGRVLLATTLDGYEGSGNGFLVRAVPRLRQARPGLQMQQLSSAWRWTEGCPLEALSRSALLLDAAPVTLEMGERDRVAQHAQVEKVDRQRFTDEELKELYGLLRIGHYKTKPSDLETFLDAKGIIWLSLKHENKHVGITISGIEEPVEDVEKAHGLWLGRCQVPQNLTAQTLSRDAGSLEASQLRYCRMMRWRLHPALRGYGLGERLLEQSLVHLKSQEVDAVAAHFGATSWLMKLWLRQGAQIVFVSHGCDPSSGQHSISVLIPRTEAARQLVKCLQKQLAMQIFELLAGPLADMEKDAVKELLKALPIPLTSSSDPWSFAFGARRLSHCKAALRRLVARALQCDRTRQLPSKEEQLLLSLLQEKPLIENHLRKARALTSHLPTTLSCMNLSLRHCSLGRDGEQALRPLARRWNAVPHSWVRIYEKTAVSVVSASIGGRAFDIAVSGIFGTDSEKGRIPKRKMCKASKVAFSNSGAHKKISKMMLNFRPGAVGSTSSPWSFLDLTSPIRSQILFNLVGDLLCYSGANEVNIQLSIVRSTCRELRDQIDEECLTFNYDDNCGLGGNARDRDEIILLNDWIKRHPRLKYFECMIRNAAKFRVMLEELQLPANTRCSFVFEFKVSSHEVEQLLRRFCVRKLSVMPEEEKEVSGGYPNRPLTWKVTPSLQVLCLRSCSEEIVKSFFSVSPKLRRLQVVDSKIQSIPSNISQNLTSLSLTGITNLPDEQLSKLLMACQNLRSLYIAKCHISHISFALPQLELLSVTHCRQLTDQCATEILSPANNPCLRFVDLSECRSLTAPTVEHPELEVAWLMNCPQLTGQVGRSAARDTTIFFSGFWMFPTVGIRCGDSCLGDH</sequence>
<dbReference type="InterPro" id="IPR007807">
    <property type="entry name" value="TcmA/NAT10_helicase"/>
</dbReference>
<evidence type="ECO:0000259" key="7">
    <source>
        <dbReference type="Pfam" id="PF08351"/>
    </source>
</evidence>
<dbReference type="AlphaFoldDB" id="A0A9P1GRF5"/>
<dbReference type="SUPFAM" id="SSF52047">
    <property type="entry name" value="RNI-like"/>
    <property type="match status" value="1"/>
</dbReference>
<dbReference type="GO" id="GO:0051391">
    <property type="term" value="P:tRNA acetylation"/>
    <property type="evidence" value="ECO:0007669"/>
    <property type="project" value="TreeGrafter"/>
</dbReference>
<reference evidence="8" key="1">
    <citation type="submission" date="2022-10" db="EMBL/GenBank/DDBJ databases">
        <authorList>
            <person name="Chen Y."/>
            <person name="Dougan E. K."/>
            <person name="Chan C."/>
            <person name="Rhodes N."/>
            <person name="Thang M."/>
        </authorList>
    </citation>
    <scope>NUCLEOTIDE SEQUENCE</scope>
</reference>
<evidence type="ECO:0000256" key="1">
    <source>
        <dbReference type="ARBA" id="ARBA00004123"/>
    </source>
</evidence>
<keyword evidence="10" id="KW-1185">Reference proteome</keyword>
<dbReference type="Gene3D" id="3.40.50.11040">
    <property type="match status" value="1"/>
</dbReference>
<dbReference type="InterPro" id="IPR013562">
    <property type="entry name" value="TmcA/NAT10_N"/>
</dbReference>
<dbReference type="GO" id="GO:0005524">
    <property type="term" value="F:ATP binding"/>
    <property type="evidence" value="ECO:0007669"/>
    <property type="project" value="UniProtKB-KW"/>
</dbReference>
<dbReference type="PANTHER" id="PTHR10925">
    <property type="entry name" value="N-ACETYLTRANSFERASE 10"/>
    <property type="match status" value="1"/>
</dbReference>
<dbReference type="GO" id="GO:0051392">
    <property type="term" value="F:tRNA cytidine N4-acetyltransferase activity"/>
    <property type="evidence" value="ECO:0007669"/>
    <property type="project" value="TreeGrafter"/>
</dbReference>
<dbReference type="GO" id="GO:1990883">
    <property type="term" value="F:18S rRNA cytidine N-acetyltransferase activity"/>
    <property type="evidence" value="ECO:0007669"/>
    <property type="project" value="TreeGrafter"/>
</dbReference>
<dbReference type="Proteomes" id="UP001152797">
    <property type="component" value="Unassembled WGS sequence"/>
</dbReference>
<dbReference type="GO" id="GO:1904812">
    <property type="term" value="P:rRNA acetylation involved in maturation of SSU-rRNA"/>
    <property type="evidence" value="ECO:0007669"/>
    <property type="project" value="TreeGrafter"/>
</dbReference>
<name>A0A9P1GRF5_9DINO</name>
<dbReference type="PANTHER" id="PTHR10925:SF5">
    <property type="entry name" value="RNA CYTIDINE ACETYLTRANSFERASE"/>
    <property type="match status" value="1"/>
</dbReference>
<keyword evidence="4" id="KW-0067">ATP-binding</keyword>
<dbReference type="GO" id="GO:0005634">
    <property type="term" value="C:nucleus"/>
    <property type="evidence" value="ECO:0007669"/>
    <property type="project" value="UniProtKB-SubCell"/>
</dbReference>
<keyword evidence="3" id="KW-0547">Nucleotide-binding</keyword>
<feature type="domain" description="TmcA/NAT10 N-terminal" evidence="7">
    <location>
        <begin position="47"/>
        <end position="89"/>
    </location>
</feature>
<evidence type="ECO:0000313" key="9">
    <source>
        <dbReference type="EMBL" id="CAL1172877.1"/>
    </source>
</evidence>
<evidence type="ECO:0000256" key="2">
    <source>
        <dbReference type="ARBA" id="ARBA00022679"/>
    </source>
</evidence>
<dbReference type="Gene3D" id="3.40.50.300">
    <property type="entry name" value="P-loop containing nucleotide triphosphate hydrolases"/>
    <property type="match status" value="1"/>
</dbReference>
<accession>A0A9P1GRF5</accession>
<evidence type="ECO:0000313" key="10">
    <source>
        <dbReference type="Proteomes" id="UP001152797"/>
    </source>
</evidence>
<dbReference type="InterPro" id="IPR027417">
    <property type="entry name" value="P-loop_NTPase"/>
</dbReference>
<evidence type="ECO:0000256" key="5">
    <source>
        <dbReference type="ARBA" id="ARBA00023315"/>
    </source>
</evidence>
<dbReference type="InterPro" id="IPR016181">
    <property type="entry name" value="Acyl_CoA_acyltransferase"/>
</dbReference>
<evidence type="ECO:0000256" key="4">
    <source>
        <dbReference type="ARBA" id="ARBA00022840"/>
    </source>
</evidence>
<dbReference type="SUPFAM" id="SSF52540">
    <property type="entry name" value="P-loop containing nucleoside triphosphate hydrolases"/>
    <property type="match status" value="1"/>
</dbReference>
<dbReference type="Pfam" id="PF08351">
    <property type="entry name" value="TmcA_N"/>
    <property type="match status" value="1"/>
</dbReference>
<dbReference type="SUPFAM" id="SSF55729">
    <property type="entry name" value="Acyl-CoA N-acyltransferases (Nat)"/>
    <property type="match status" value="1"/>
</dbReference>
<dbReference type="Pfam" id="PF05127">
    <property type="entry name" value="NAT10_TcmA_helicase"/>
    <property type="match status" value="1"/>
</dbReference>
<dbReference type="OrthoDB" id="447418at2759"/>
<organism evidence="8">
    <name type="scientific">Cladocopium goreaui</name>
    <dbReference type="NCBI Taxonomy" id="2562237"/>
    <lineage>
        <taxon>Eukaryota</taxon>
        <taxon>Sar</taxon>
        <taxon>Alveolata</taxon>
        <taxon>Dinophyceae</taxon>
        <taxon>Suessiales</taxon>
        <taxon>Symbiodiniaceae</taxon>
        <taxon>Cladocopium</taxon>
    </lineage>
</organism>
<dbReference type="GO" id="GO:0002101">
    <property type="term" value="P:tRNA wobble cytosine modification"/>
    <property type="evidence" value="ECO:0007669"/>
    <property type="project" value="TreeGrafter"/>
</dbReference>
<dbReference type="InterPro" id="IPR032675">
    <property type="entry name" value="LRR_dom_sf"/>
</dbReference>
<evidence type="ECO:0000259" key="6">
    <source>
        <dbReference type="Pfam" id="PF05127"/>
    </source>
</evidence>
<proteinExistence type="predicted"/>
<dbReference type="GO" id="GO:0000049">
    <property type="term" value="F:tRNA binding"/>
    <property type="evidence" value="ECO:0007669"/>
    <property type="project" value="TreeGrafter"/>
</dbReference>
<evidence type="ECO:0000313" key="8">
    <source>
        <dbReference type="EMBL" id="CAI4019502.1"/>
    </source>
</evidence>
<dbReference type="InterPro" id="IPR032672">
    <property type="entry name" value="TmcA/NAT10/Kre33"/>
</dbReference>
<comment type="subcellular location">
    <subcellularLocation>
        <location evidence="1">Nucleus</location>
    </subcellularLocation>
</comment>
<dbReference type="EMBL" id="CAMXCT030006755">
    <property type="protein sequence ID" value="CAL4806814.1"/>
    <property type="molecule type" value="Genomic_DNA"/>
</dbReference>
<reference evidence="9" key="2">
    <citation type="submission" date="2024-04" db="EMBL/GenBank/DDBJ databases">
        <authorList>
            <person name="Chen Y."/>
            <person name="Shah S."/>
            <person name="Dougan E. K."/>
            <person name="Thang M."/>
            <person name="Chan C."/>
        </authorList>
    </citation>
    <scope>NUCLEOTIDE SEQUENCE [LARGE SCALE GENOMIC DNA]</scope>
</reference>
<dbReference type="Gene3D" id="3.40.630.30">
    <property type="match status" value="1"/>
</dbReference>
<gene>
    <name evidence="8" type="ORF">C1SCF055_LOCUS43997</name>
</gene>
<dbReference type="EMBL" id="CAMXCT020006755">
    <property type="protein sequence ID" value="CAL1172877.1"/>
    <property type="molecule type" value="Genomic_DNA"/>
</dbReference>
<dbReference type="Gene3D" id="3.80.10.10">
    <property type="entry name" value="Ribonuclease Inhibitor"/>
    <property type="match status" value="1"/>
</dbReference>
<comment type="caution">
    <text evidence="8">The sequence shown here is derived from an EMBL/GenBank/DDBJ whole genome shotgun (WGS) entry which is preliminary data.</text>
</comment>